<sequence>MSDWDFLHDMHNDGYSAEQIADAAACGYNPWEWGVIHEDELPALCQQEDDPELAMIFESLIENAMSYHALTGRYLQIWGELGELYAEIKYGIKRHKPHTRGSDGKLGNDFVEIKTISPEKDGGKVQVKRAGNFNKLLIVKISDKFEFEGRFIERKRLSKGEGTYARVSWSALSPTKEDPQT</sequence>
<accession>A0ABZ1AQJ4</accession>
<reference evidence="1 2" key="1">
    <citation type="submission" date="2023-12" db="EMBL/GenBank/DDBJ databases">
        <title>A. evansii MAY27, complete genome.</title>
        <authorList>
            <person name="Wang Y."/>
        </authorList>
    </citation>
    <scope>NUCLEOTIDE SEQUENCE [LARGE SCALE GENOMIC DNA]</scope>
    <source>
        <strain evidence="1 2">MAY27</strain>
    </source>
</reference>
<dbReference type="EMBL" id="CP141259">
    <property type="protein sequence ID" value="WRL46393.1"/>
    <property type="molecule type" value="Genomic_DNA"/>
</dbReference>
<dbReference type="Proteomes" id="UP001626593">
    <property type="component" value="Chromosome"/>
</dbReference>
<evidence type="ECO:0000313" key="1">
    <source>
        <dbReference type="EMBL" id="WRL46393.1"/>
    </source>
</evidence>
<keyword evidence="2" id="KW-1185">Reference proteome</keyword>
<name>A0ABZ1AQJ4_AROEV</name>
<dbReference type="RefSeq" id="WP_407279223.1">
    <property type="nucleotide sequence ID" value="NZ_CP141259.1"/>
</dbReference>
<proteinExistence type="predicted"/>
<organism evidence="1 2">
    <name type="scientific">Aromatoleum evansii</name>
    <name type="common">Azoarcus evansii</name>
    <dbReference type="NCBI Taxonomy" id="59406"/>
    <lineage>
        <taxon>Bacteria</taxon>
        <taxon>Pseudomonadati</taxon>
        <taxon>Pseudomonadota</taxon>
        <taxon>Betaproteobacteria</taxon>
        <taxon>Rhodocyclales</taxon>
        <taxon>Rhodocyclaceae</taxon>
        <taxon>Aromatoleum</taxon>
    </lineage>
</organism>
<gene>
    <name evidence="1" type="ORF">U5817_24885</name>
</gene>
<protein>
    <submittedName>
        <fullName evidence="1">Uncharacterized protein</fullName>
    </submittedName>
</protein>
<evidence type="ECO:0000313" key="2">
    <source>
        <dbReference type="Proteomes" id="UP001626593"/>
    </source>
</evidence>